<dbReference type="InterPro" id="IPR002350">
    <property type="entry name" value="Kazal_dom"/>
</dbReference>
<dbReference type="Pfam" id="PF25028">
    <property type="entry name" value="FnI_RECK"/>
    <property type="match status" value="1"/>
</dbReference>
<dbReference type="Gene3D" id="3.30.60.30">
    <property type="match status" value="1"/>
</dbReference>
<dbReference type="InterPro" id="IPR055110">
    <property type="entry name" value="RECK-like_N"/>
</dbReference>
<feature type="chain" id="PRO_5041242854" description="Kazal-like domain-containing protein" evidence="2">
    <location>
        <begin position="30"/>
        <end position="943"/>
    </location>
</feature>
<dbReference type="GO" id="GO:0030198">
    <property type="term" value="P:extracellular matrix organization"/>
    <property type="evidence" value="ECO:0007669"/>
    <property type="project" value="TreeGrafter"/>
</dbReference>
<evidence type="ECO:0000313" key="4">
    <source>
        <dbReference type="EMBL" id="KAK0166435.1"/>
    </source>
</evidence>
<feature type="transmembrane region" description="Helical" evidence="1">
    <location>
        <begin position="919"/>
        <end position="942"/>
    </location>
</feature>
<protein>
    <recommendedName>
        <fullName evidence="3">Kazal-like domain-containing protein</fullName>
    </recommendedName>
</protein>
<dbReference type="InterPro" id="IPR056979">
    <property type="entry name" value="FZ_RECK"/>
</dbReference>
<dbReference type="Proteomes" id="UP001168990">
    <property type="component" value="Unassembled WGS sequence"/>
</dbReference>
<dbReference type="AlphaFoldDB" id="A0AA39KM07"/>
<evidence type="ECO:0000259" key="3">
    <source>
        <dbReference type="PROSITE" id="PS51465"/>
    </source>
</evidence>
<proteinExistence type="predicted"/>
<gene>
    <name evidence="4" type="ORF">PV328_004855</name>
</gene>
<dbReference type="PANTHER" id="PTHR13487:SF3">
    <property type="entry name" value="REVERSION-INDUCING CYSTEINE-RICH PROTEIN WITH KAZAL MOTIFS"/>
    <property type="match status" value="1"/>
</dbReference>
<dbReference type="SUPFAM" id="SSF100895">
    <property type="entry name" value="Kazal-type serine protease inhibitors"/>
    <property type="match status" value="1"/>
</dbReference>
<dbReference type="InterPro" id="IPR056978">
    <property type="entry name" value="CC4_RECK"/>
</dbReference>
<reference evidence="4" key="2">
    <citation type="submission" date="2023-03" db="EMBL/GenBank/DDBJ databases">
        <authorList>
            <person name="Inwood S.N."/>
            <person name="Skelly J.G."/>
            <person name="Guhlin J."/>
            <person name="Harrop T.W.R."/>
            <person name="Goldson S.G."/>
            <person name="Dearden P.K."/>
        </authorList>
    </citation>
    <scope>NUCLEOTIDE SEQUENCE</scope>
    <source>
        <strain evidence="4">Irish</strain>
        <tissue evidence="4">Whole body</tissue>
    </source>
</reference>
<dbReference type="SMART" id="SM00280">
    <property type="entry name" value="KAZAL"/>
    <property type="match status" value="2"/>
</dbReference>
<dbReference type="PANTHER" id="PTHR13487">
    <property type="entry name" value="SERINE PROTEASE INHIBITOR"/>
    <property type="match status" value="1"/>
</dbReference>
<dbReference type="InterPro" id="IPR056976">
    <property type="entry name" value="EGF1_RECK"/>
</dbReference>
<feature type="signal peptide" evidence="2">
    <location>
        <begin position="1"/>
        <end position="29"/>
    </location>
</feature>
<dbReference type="Pfam" id="PF25027">
    <property type="entry name" value="EGF1_RECK"/>
    <property type="match status" value="1"/>
</dbReference>
<dbReference type="PROSITE" id="PS51465">
    <property type="entry name" value="KAZAL_2"/>
    <property type="match status" value="1"/>
</dbReference>
<keyword evidence="1" id="KW-0812">Transmembrane</keyword>
<keyword evidence="2" id="KW-0732">Signal</keyword>
<accession>A0AA39KM07</accession>
<dbReference type="Pfam" id="PF22961">
    <property type="entry name" value="RECK-like_N"/>
    <property type="match status" value="1"/>
</dbReference>
<evidence type="ECO:0000256" key="2">
    <source>
        <dbReference type="SAM" id="SignalP"/>
    </source>
</evidence>
<evidence type="ECO:0000313" key="5">
    <source>
        <dbReference type="Proteomes" id="UP001168990"/>
    </source>
</evidence>
<dbReference type="Pfam" id="PF23332">
    <property type="entry name" value="CC4_RECK"/>
    <property type="match status" value="2"/>
</dbReference>
<evidence type="ECO:0000256" key="1">
    <source>
        <dbReference type="SAM" id="Phobius"/>
    </source>
</evidence>
<dbReference type="GO" id="GO:0005886">
    <property type="term" value="C:plasma membrane"/>
    <property type="evidence" value="ECO:0007669"/>
    <property type="project" value="TreeGrafter"/>
</dbReference>
<dbReference type="GO" id="GO:0008191">
    <property type="term" value="F:metalloendopeptidase inhibitor activity"/>
    <property type="evidence" value="ECO:0007669"/>
    <property type="project" value="InterPro"/>
</dbReference>
<dbReference type="InterPro" id="IPR039016">
    <property type="entry name" value="RECK"/>
</dbReference>
<dbReference type="InterPro" id="IPR036058">
    <property type="entry name" value="Kazal_dom_sf"/>
</dbReference>
<keyword evidence="5" id="KW-1185">Reference proteome</keyword>
<comment type="caution">
    <text evidence="4">The sequence shown here is derived from an EMBL/GenBank/DDBJ whole genome shotgun (WGS) entry which is preliminary data.</text>
</comment>
<dbReference type="Pfam" id="PF07648">
    <property type="entry name" value="Kazal_2"/>
    <property type="match status" value="3"/>
</dbReference>
<feature type="domain" description="Kazal-like" evidence="3">
    <location>
        <begin position="585"/>
        <end position="646"/>
    </location>
</feature>
<dbReference type="EMBL" id="JAQQBS010001422">
    <property type="protein sequence ID" value="KAK0166435.1"/>
    <property type="molecule type" value="Genomic_DNA"/>
</dbReference>
<sequence>MNEIQSVIKMWRMKIFLLNLWIFVNVASSLSTKAEEMSCCSLTTGSCHNVCSQISLVKLGSDALAREDASKRFVEFCSTEKSNFWSCVNTTLTDLKKNENWVGRSCCHLVQYPICRSKCALAGDRSHLKNSCRSSDELEFYSCLEQREDAERCCNNVSNTTCRTVCHELFHKPGKQSSLKLYTSKGCFHQVPKCLKNLAESTNAENPKQYLNCCTEATTPKCLDACRKALFTSTTVREILDVLEEKCQPALPHSPLWSCFLQSTSTKSPRLPLDIGKLSCCSRAANSNCQNLCWRAFEADWEMAWSQLESDCLLSTNEIELRRCLEDADEPCEMGCSGLSYCTKFNDRPTSLFRSCSSTADNAARWEADHWARGGAIRGLGVPVRADPSCPPESLRAAACILQLRPCESRVHETQLCRADCMELMAKCVDWAAITGPYTATTMCSKLSPPHPDIPCVSLRPFMENSNESEPNLHPDQDISTPCKNNPCPESQICILQPNDIEKPYVCRPSCTLGEMSRLLVPKNIWVQIPRVDQPGCHRICQCTSKGLEKCRNLNCYTFNSCWVQDRFIAHRTDFYLDCNPCQCFEGEVTCSRKTCNEIKLLSLPCDCPAHYVPVCGRLGVTFASACLAKCTGLSANEVEFGSCSLRDPCQPNPCANGEKCLRYTRVCLSPIYKPCKQYECVPMDCNNKRISSGMAVCDRDNRQHSSSCALVKSGAVLAYRGPCLKGCSLRGPVCGINGEVYLNECAAWADKTVVDYLGTCVAVGLIGDEIVPRCGPAVECPPLNPPNCIGVTPPGACCPICGGAARIFYSRKQLDRIYYMMEDEADKDSVTLNAILTALGRQLQVAQCSLRGYVTPESDIFILIQPITAGMSSSALQLRACIAETEKLVTRISQRSPKIIAEVPLGSLTRAEIAHGHISFAICSQCSIYILIIPLFIIGIIT</sequence>
<reference evidence="4" key="1">
    <citation type="journal article" date="2023" name="bioRxiv">
        <title>Scaffold-level genome assemblies of two parasitoid biocontrol wasps reveal the parthenogenesis mechanism and an associated novel virus.</title>
        <authorList>
            <person name="Inwood S."/>
            <person name="Skelly J."/>
            <person name="Guhlin J."/>
            <person name="Harrop T."/>
            <person name="Goldson S."/>
            <person name="Dearden P."/>
        </authorList>
    </citation>
    <scope>NUCLEOTIDE SEQUENCE</scope>
    <source>
        <strain evidence="4">Irish</strain>
        <tissue evidence="4">Whole body</tissue>
    </source>
</reference>
<dbReference type="Pfam" id="PF23298">
    <property type="entry name" value="FZ_RECK"/>
    <property type="match status" value="1"/>
</dbReference>
<name>A0AA39KM07_9HYME</name>
<dbReference type="InterPro" id="IPR056977">
    <property type="entry name" value="FnI_RECK"/>
</dbReference>
<organism evidence="4 5">
    <name type="scientific">Microctonus aethiopoides</name>
    <dbReference type="NCBI Taxonomy" id="144406"/>
    <lineage>
        <taxon>Eukaryota</taxon>
        <taxon>Metazoa</taxon>
        <taxon>Ecdysozoa</taxon>
        <taxon>Arthropoda</taxon>
        <taxon>Hexapoda</taxon>
        <taxon>Insecta</taxon>
        <taxon>Pterygota</taxon>
        <taxon>Neoptera</taxon>
        <taxon>Endopterygota</taxon>
        <taxon>Hymenoptera</taxon>
        <taxon>Apocrita</taxon>
        <taxon>Ichneumonoidea</taxon>
        <taxon>Braconidae</taxon>
        <taxon>Euphorinae</taxon>
        <taxon>Microctonus</taxon>
    </lineage>
</organism>
<keyword evidence="1" id="KW-0472">Membrane</keyword>
<keyword evidence="1" id="KW-1133">Transmembrane helix</keyword>